<feature type="transmembrane region" description="Helical" evidence="1">
    <location>
        <begin position="88"/>
        <end position="107"/>
    </location>
</feature>
<feature type="transmembrane region" description="Helical" evidence="1">
    <location>
        <begin position="7"/>
        <end position="25"/>
    </location>
</feature>
<keyword evidence="1" id="KW-0472">Membrane</keyword>
<evidence type="ECO:0000313" key="2">
    <source>
        <dbReference type="EMBL" id="KRG63877.1"/>
    </source>
</evidence>
<name>A0A0R0C2W1_9GAMM</name>
<keyword evidence="1" id="KW-0812">Transmembrane</keyword>
<dbReference type="PATRIC" id="fig|405444.3.peg.977"/>
<feature type="transmembrane region" description="Helical" evidence="1">
    <location>
        <begin position="272"/>
        <end position="290"/>
    </location>
</feature>
<dbReference type="Proteomes" id="UP000050864">
    <property type="component" value="Unassembled WGS sequence"/>
</dbReference>
<evidence type="ECO:0000313" key="3">
    <source>
        <dbReference type="Proteomes" id="UP000050864"/>
    </source>
</evidence>
<organism evidence="2 3">
    <name type="scientific">Stenotrophomonas humi</name>
    <dbReference type="NCBI Taxonomy" id="405444"/>
    <lineage>
        <taxon>Bacteria</taxon>
        <taxon>Pseudomonadati</taxon>
        <taxon>Pseudomonadota</taxon>
        <taxon>Gammaproteobacteria</taxon>
        <taxon>Lysobacterales</taxon>
        <taxon>Lysobacteraceae</taxon>
        <taxon>Stenotrophomonas</taxon>
    </lineage>
</organism>
<dbReference type="EMBL" id="LDJI01000019">
    <property type="protein sequence ID" value="KRG63877.1"/>
    <property type="molecule type" value="Genomic_DNA"/>
</dbReference>
<proteinExistence type="predicted"/>
<feature type="transmembrane region" description="Helical" evidence="1">
    <location>
        <begin position="116"/>
        <end position="134"/>
    </location>
</feature>
<feature type="transmembrane region" description="Helical" evidence="1">
    <location>
        <begin position="297"/>
        <end position="316"/>
    </location>
</feature>
<keyword evidence="3" id="KW-1185">Reference proteome</keyword>
<accession>A0A0R0C2W1</accession>
<keyword evidence="1" id="KW-1133">Transmembrane helix</keyword>
<feature type="transmembrane region" description="Helical" evidence="1">
    <location>
        <begin position="162"/>
        <end position="194"/>
    </location>
</feature>
<protein>
    <recommendedName>
        <fullName evidence="4">Polysaccharide polymerase</fullName>
    </recommendedName>
</protein>
<sequence length="345" mass="38846">MTHRGNAIVWFCVALFSVAGLFLVHEMPSLWHAKFYLDGQGLLSASPSAELFAGSYRGTAWIFSPVFQLAEYLGLDLSAYSSRFDGQWFAMNLLWTMPYLIMIWIVVWQAGVLSDLSSLFVMFCALVLYAPFYGSINKDIVPTFMSFTAVVALLARRHRMAVLLLIVLSLAYGLVVRQYFLIFLAVLLVALFTIDSRRKVVASMVAGAAVVYFSFPYIPRALIDIGRAEYLEDVSNTRISYFFGDYSALGFTINRVSAMFRLAFPLELLLKSPVYAPFVLFRCYATLLMIKAMAQSGGVRIAACCVFAFTITQAIFEPDFGSAFRHFMMAMPLLIYLQAHQRRIV</sequence>
<evidence type="ECO:0008006" key="4">
    <source>
        <dbReference type="Google" id="ProtNLM"/>
    </source>
</evidence>
<feature type="transmembrane region" description="Helical" evidence="1">
    <location>
        <begin position="200"/>
        <end position="218"/>
    </location>
</feature>
<gene>
    <name evidence="2" type="ORF">ABB26_09810</name>
</gene>
<evidence type="ECO:0000256" key="1">
    <source>
        <dbReference type="SAM" id="Phobius"/>
    </source>
</evidence>
<dbReference type="AlphaFoldDB" id="A0A0R0C2W1"/>
<reference evidence="2 3" key="1">
    <citation type="submission" date="2015-05" db="EMBL/GenBank/DDBJ databases">
        <title>Genome sequencing and analysis of members of genus Stenotrophomonas.</title>
        <authorList>
            <person name="Patil P.P."/>
            <person name="Midha S."/>
            <person name="Patil P.B."/>
        </authorList>
    </citation>
    <scope>NUCLEOTIDE SEQUENCE [LARGE SCALE GENOMIC DNA]</scope>
    <source>
        <strain evidence="2 3">DSM 18929</strain>
    </source>
</reference>
<comment type="caution">
    <text evidence="2">The sequence shown here is derived from an EMBL/GenBank/DDBJ whole genome shotgun (WGS) entry which is preliminary data.</text>
</comment>